<sequence>MEVDDAPSNSLPEHFTAVLNIVQHSHVKEFVLSHRREQHPSSRDDLSVALKDPFAGSTHILFPLKFNDGGQRWVIKIPWNGTPGRWDDMSVRELLTEAQTLSMIKKETSIPVPAVHAYSTTTENELGCPYILMDYIGGVKLRDLWFDDALPADAQQMRRTRALRELAHFMAQLDKFTFDHAGWLQYTFKETEYYEDDEEDSKLHPVGTSVWRVIDHQATIATEGVGTNDYGDEEPPSIKYAELYPRSETFSFYTDLLSHRLAYDVLDKGYAELLYLFMTWLPEPELGGDKKPFVLTHPLLDFRNIRVSNHGALRGIVGWSAPLVVPHSLGNTRYPLWLIGDYNPVSYESEVDLHGRVVRDFDGHDDYDTPQAMAFYRNLWDNLIAGSMYSQNKEMYAPQAVTRAAANDDDDDTSSTPPTSPATTSRNSLIAQSLSLAALYPEYTRPILGNLFGEITRILGKGPYRPELDKWYEAAGDVPGDLSDDDSISGTIEDRDVLDEDPGEEFEERKVVTALALGVLDETRLGWLRDGFMALLA</sequence>
<dbReference type="Gene3D" id="3.30.200.20">
    <property type="entry name" value="Phosphorylase Kinase, domain 1"/>
    <property type="match status" value="1"/>
</dbReference>
<dbReference type="EMBL" id="PDNA01000176">
    <property type="protein sequence ID" value="PGH06699.1"/>
    <property type="molecule type" value="Genomic_DNA"/>
</dbReference>
<dbReference type="InterPro" id="IPR051678">
    <property type="entry name" value="AGP_Transferase"/>
</dbReference>
<dbReference type="PANTHER" id="PTHR21310:SF15">
    <property type="entry name" value="AMINOGLYCOSIDE PHOSPHOTRANSFERASE DOMAIN-CONTAINING PROTEIN"/>
    <property type="match status" value="1"/>
</dbReference>
<dbReference type="STRING" id="1447883.A0A2B7XCP8"/>
<gene>
    <name evidence="3" type="ORF">AJ80_08116</name>
</gene>
<dbReference type="OrthoDB" id="10003767at2759"/>
<evidence type="ECO:0000313" key="3">
    <source>
        <dbReference type="EMBL" id="PGH06699.1"/>
    </source>
</evidence>
<proteinExistence type="predicted"/>
<feature type="compositionally biased region" description="Low complexity" evidence="1">
    <location>
        <begin position="414"/>
        <end position="427"/>
    </location>
</feature>
<dbReference type="InterPro" id="IPR011009">
    <property type="entry name" value="Kinase-like_dom_sf"/>
</dbReference>
<dbReference type="Proteomes" id="UP000224634">
    <property type="component" value="Unassembled WGS sequence"/>
</dbReference>
<feature type="region of interest" description="Disordered" evidence="1">
    <location>
        <begin position="403"/>
        <end position="427"/>
    </location>
</feature>
<organism evidence="3 4">
    <name type="scientific">Polytolypa hystricis (strain UAMH7299)</name>
    <dbReference type="NCBI Taxonomy" id="1447883"/>
    <lineage>
        <taxon>Eukaryota</taxon>
        <taxon>Fungi</taxon>
        <taxon>Dikarya</taxon>
        <taxon>Ascomycota</taxon>
        <taxon>Pezizomycotina</taxon>
        <taxon>Eurotiomycetes</taxon>
        <taxon>Eurotiomycetidae</taxon>
        <taxon>Onygenales</taxon>
        <taxon>Onygenales incertae sedis</taxon>
        <taxon>Polytolypa</taxon>
    </lineage>
</organism>
<feature type="domain" description="Aminoglycoside phosphotransferase" evidence="2">
    <location>
        <begin position="68"/>
        <end position="205"/>
    </location>
</feature>
<dbReference type="Pfam" id="PF01636">
    <property type="entry name" value="APH"/>
    <property type="match status" value="1"/>
</dbReference>
<protein>
    <recommendedName>
        <fullName evidence="2">Aminoglycoside phosphotransferase domain-containing protein</fullName>
    </recommendedName>
</protein>
<dbReference type="PANTHER" id="PTHR21310">
    <property type="entry name" value="AMINOGLYCOSIDE PHOSPHOTRANSFERASE-RELATED-RELATED"/>
    <property type="match status" value="1"/>
</dbReference>
<dbReference type="InterPro" id="IPR002575">
    <property type="entry name" value="Aminoglycoside_PTrfase"/>
</dbReference>
<evidence type="ECO:0000313" key="4">
    <source>
        <dbReference type="Proteomes" id="UP000224634"/>
    </source>
</evidence>
<dbReference type="SUPFAM" id="SSF56112">
    <property type="entry name" value="Protein kinase-like (PK-like)"/>
    <property type="match status" value="1"/>
</dbReference>
<evidence type="ECO:0000256" key="1">
    <source>
        <dbReference type="SAM" id="MobiDB-lite"/>
    </source>
</evidence>
<keyword evidence="4" id="KW-1185">Reference proteome</keyword>
<accession>A0A2B7XCP8</accession>
<evidence type="ECO:0000259" key="2">
    <source>
        <dbReference type="Pfam" id="PF01636"/>
    </source>
</evidence>
<comment type="caution">
    <text evidence="3">The sequence shown here is derived from an EMBL/GenBank/DDBJ whole genome shotgun (WGS) entry which is preliminary data.</text>
</comment>
<name>A0A2B7XCP8_POLH7</name>
<reference evidence="3 4" key="1">
    <citation type="submission" date="2017-10" db="EMBL/GenBank/DDBJ databases">
        <title>Comparative genomics in systemic dimorphic fungi from Ajellomycetaceae.</title>
        <authorList>
            <person name="Munoz J.F."/>
            <person name="Mcewen J.G."/>
            <person name="Clay O.K."/>
            <person name="Cuomo C.A."/>
        </authorList>
    </citation>
    <scope>NUCLEOTIDE SEQUENCE [LARGE SCALE GENOMIC DNA]</scope>
    <source>
        <strain evidence="3 4">UAMH7299</strain>
    </source>
</reference>
<dbReference type="AlphaFoldDB" id="A0A2B7XCP8"/>